<keyword evidence="3" id="KW-1185">Reference proteome</keyword>
<dbReference type="Pfam" id="PF01909">
    <property type="entry name" value="NTP_transf_2"/>
    <property type="match status" value="1"/>
</dbReference>
<protein>
    <submittedName>
        <fullName evidence="2">Nucleotidyltransferase domain-containing protein</fullName>
    </submittedName>
</protein>
<dbReference type="CDD" id="cd05403">
    <property type="entry name" value="NT_KNTase_like"/>
    <property type="match status" value="1"/>
</dbReference>
<feature type="domain" description="Polymerase nucleotidyl transferase" evidence="1">
    <location>
        <begin position="8"/>
        <end position="67"/>
    </location>
</feature>
<reference evidence="3" key="1">
    <citation type="journal article" date="2019" name="Int. J. Syst. Evol. Microbiol.">
        <title>The Global Catalogue of Microorganisms (GCM) 10K type strain sequencing project: providing services to taxonomists for standard genome sequencing and annotation.</title>
        <authorList>
            <consortium name="The Broad Institute Genomics Platform"/>
            <consortium name="The Broad Institute Genome Sequencing Center for Infectious Disease"/>
            <person name="Wu L."/>
            <person name="Ma J."/>
        </authorList>
    </citation>
    <scope>NUCLEOTIDE SEQUENCE [LARGE SCALE GENOMIC DNA]</scope>
    <source>
        <strain evidence="3">KACC 11904</strain>
    </source>
</reference>
<evidence type="ECO:0000313" key="2">
    <source>
        <dbReference type="EMBL" id="MFC5447739.1"/>
    </source>
</evidence>
<dbReference type="InterPro" id="IPR002934">
    <property type="entry name" value="Polymerase_NTP_transf_dom"/>
</dbReference>
<dbReference type="SUPFAM" id="SSF81301">
    <property type="entry name" value="Nucleotidyltransferase"/>
    <property type="match status" value="1"/>
</dbReference>
<gene>
    <name evidence="2" type="ORF">ACFPOG_05680</name>
</gene>
<name>A0ABW0K3F9_9BACL</name>
<dbReference type="RefSeq" id="WP_270877391.1">
    <property type="nucleotide sequence ID" value="NZ_JAQFVF010000001.1"/>
</dbReference>
<evidence type="ECO:0000259" key="1">
    <source>
        <dbReference type="Pfam" id="PF01909"/>
    </source>
</evidence>
<dbReference type="EMBL" id="JBHSMJ010000009">
    <property type="protein sequence ID" value="MFC5447739.1"/>
    <property type="molecule type" value="Genomic_DNA"/>
</dbReference>
<comment type="caution">
    <text evidence="2">The sequence shown here is derived from an EMBL/GenBank/DDBJ whole genome shotgun (WGS) entry which is preliminary data.</text>
</comment>
<proteinExistence type="predicted"/>
<evidence type="ECO:0000313" key="3">
    <source>
        <dbReference type="Proteomes" id="UP001596044"/>
    </source>
</evidence>
<dbReference type="Proteomes" id="UP001596044">
    <property type="component" value="Unassembled WGS sequence"/>
</dbReference>
<organism evidence="2 3">
    <name type="scientific">Paenibacillus aestuarii</name>
    <dbReference type="NCBI Taxonomy" id="516965"/>
    <lineage>
        <taxon>Bacteria</taxon>
        <taxon>Bacillati</taxon>
        <taxon>Bacillota</taxon>
        <taxon>Bacilli</taxon>
        <taxon>Bacillales</taxon>
        <taxon>Paenibacillaceae</taxon>
        <taxon>Paenibacillus</taxon>
    </lineage>
</organism>
<dbReference type="InterPro" id="IPR043519">
    <property type="entry name" value="NT_sf"/>
</dbReference>
<accession>A0ABW0K3F9</accession>
<sequence>MEVTSLLERITDRLKNVSGVEAVVLGGSRARGTHTEKSDLDIGIYYRANRPLDLDALSEIARQLDDLKRDSLVTPIGEWGPWINGGGWLQVNGLGVDFLYRELEKVAETIEDCTHGMVRIDYQPGHPHGFVNSIYMGEIAVCRPLWDPKGLIAGLKAHTQPYSPVLQQATVAKFLWEAAFSADNASKGVSRGDISYIAGHLFRAVSCLTQVLFALNGDYMLNEKGAVAYVARFAIAPEQFESRVQQAYTGLTVNGDDMLSAIAIIHELIGETNELAAKRAPG</sequence>
<dbReference type="Gene3D" id="3.30.460.10">
    <property type="entry name" value="Beta Polymerase, domain 2"/>
    <property type="match status" value="1"/>
</dbReference>